<evidence type="ECO:0000313" key="4">
    <source>
        <dbReference type="Proteomes" id="UP001642405"/>
    </source>
</evidence>
<evidence type="ECO:0000256" key="1">
    <source>
        <dbReference type="SAM" id="MobiDB-lite"/>
    </source>
</evidence>
<evidence type="ECO:0000256" key="2">
    <source>
        <dbReference type="SAM" id="SignalP"/>
    </source>
</evidence>
<comment type="caution">
    <text evidence="3">The sequence shown here is derived from an EMBL/GenBank/DDBJ whole genome shotgun (WGS) entry which is preliminary data.</text>
</comment>
<feature type="compositionally biased region" description="Low complexity" evidence="1">
    <location>
        <begin position="226"/>
        <end position="235"/>
    </location>
</feature>
<feature type="signal peptide" evidence="2">
    <location>
        <begin position="1"/>
        <end position="15"/>
    </location>
</feature>
<dbReference type="Proteomes" id="UP001642405">
    <property type="component" value="Unassembled WGS sequence"/>
</dbReference>
<protein>
    <submittedName>
        <fullName evidence="3">Uncharacterized protein</fullName>
    </submittedName>
</protein>
<reference evidence="3 4" key="1">
    <citation type="submission" date="2024-01" db="EMBL/GenBank/DDBJ databases">
        <authorList>
            <person name="Allen C."/>
            <person name="Tagirdzhanova G."/>
        </authorList>
    </citation>
    <scope>NUCLEOTIDE SEQUENCE [LARGE SCALE GENOMIC DNA]</scope>
</reference>
<keyword evidence="2" id="KW-0732">Signal</keyword>
<keyword evidence="4" id="KW-1185">Reference proteome</keyword>
<feature type="chain" id="PRO_5045513436" evidence="2">
    <location>
        <begin position="16"/>
        <end position="314"/>
    </location>
</feature>
<sequence>MVRYAFVAMVGLASALPLNINLGAYSPALVVVDEVADSGGTGDGEISFGGNQDVSNLMNVLEGAAVNTAANVANNAAKAATATSSTVTNEVPAAGNTANNAVVTNAAAPPAGDPLIEQAQQIASLQGLGNKEIAPRVQLIDVEAESANIEDVEEVDADSEAAESPVAKRDLAGFDRALTFAEAALTKGPKVQLGTGREGSGVGIIVENGPTVATAGVAAGEKRDVSSSSSSSSDSSPKRVRAKVTTMYVRSGIPASLQSKRDDVTGPRSVPGTVIPSAPTFSRRDAIDAVNLNVDGDQGLTMTFVETVEDTDDE</sequence>
<gene>
    <name evidence="3" type="ORF">SCUCBS95973_005344</name>
</gene>
<name>A0ABP0BYA3_9PEZI</name>
<organism evidence="3 4">
    <name type="scientific">Sporothrix curviconia</name>
    <dbReference type="NCBI Taxonomy" id="1260050"/>
    <lineage>
        <taxon>Eukaryota</taxon>
        <taxon>Fungi</taxon>
        <taxon>Dikarya</taxon>
        <taxon>Ascomycota</taxon>
        <taxon>Pezizomycotina</taxon>
        <taxon>Sordariomycetes</taxon>
        <taxon>Sordariomycetidae</taxon>
        <taxon>Ophiostomatales</taxon>
        <taxon>Ophiostomataceae</taxon>
        <taxon>Sporothrix</taxon>
    </lineage>
</organism>
<accession>A0ABP0BYA3</accession>
<feature type="region of interest" description="Disordered" evidence="1">
    <location>
        <begin position="254"/>
        <end position="279"/>
    </location>
</feature>
<evidence type="ECO:0000313" key="3">
    <source>
        <dbReference type="EMBL" id="CAK7223925.1"/>
    </source>
</evidence>
<feature type="region of interest" description="Disordered" evidence="1">
    <location>
        <begin position="218"/>
        <end position="242"/>
    </location>
</feature>
<dbReference type="EMBL" id="CAWUHB010000029">
    <property type="protein sequence ID" value="CAK7223925.1"/>
    <property type="molecule type" value="Genomic_DNA"/>
</dbReference>
<proteinExistence type="predicted"/>